<dbReference type="RefSeq" id="WP_189053972.1">
    <property type="nucleotide sequence ID" value="NZ_BMMK01000002.1"/>
</dbReference>
<evidence type="ECO:0000313" key="3">
    <source>
        <dbReference type="EMBL" id="GGM39789.1"/>
    </source>
</evidence>
<dbReference type="InterPro" id="IPR003509">
    <property type="entry name" value="UPF0102_YraN-like"/>
</dbReference>
<comment type="caution">
    <text evidence="3">The sequence shown here is derived from an EMBL/GenBank/DDBJ whole genome shotgun (WGS) entry which is preliminary data.</text>
</comment>
<dbReference type="SUPFAM" id="SSF52980">
    <property type="entry name" value="Restriction endonuclease-like"/>
    <property type="match status" value="1"/>
</dbReference>
<dbReference type="EMBL" id="BMMK01000002">
    <property type="protein sequence ID" value="GGM39789.1"/>
    <property type="molecule type" value="Genomic_DNA"/>
</dbReference>
<dbReference type="GO" id="GO:0003676">
    <property type="term" value="F:nucleic acid binding"/>
    <property type="evidence" value="ECO:0007669"/>
    <property type="project" value="InterPro"/>
</dbReference>
<dbReference type="InterPro" id="IPR011335">
    <property type="entry name" value="Restrct_endonuc-II-like"/>
</dbReference>
<dbReference type="InterPro" id="IPR011856">
    <property type="entry name" value="tRNA_endonuc-like_dom_sf"/>
</dbReference>
<gene>
    <name evidence="3" type="primary">yraN</name>
    <name evidence="3" type="ORF">GCM10012275_08340</name>
</gene>
<reference evidence="3" key="2">
    <citation type="submission" date="2020-09" db="EMBL/GenBank/DDBJ databases">
        <authorList>
            <person name="Sun Q."/>
            <person name="Zhou Y."/>
        </authorList>
    </citation>
    <scope>NUCLEOTIDE SEQUENCE</scope>
    <source>
        <strain evidence="3">CGMCC 4.5737</strain>
    </source>
</reference>
<proteinExistence type="inferred from homology"/>
<evidence type="ECO:0000256" key="2">
    <source>
        <dbReference type="HAMAP-Rule" id="MF_00048"/>
    </source>
</evidence>
<dbReference type="AlphaFoldDB" id="A0A8J3CCL4"/>
<evidence type="ECO:0000313" key="4">
    <source>
        <dbReference type="Proteomes" id="UP000637578"/>
    </source>
</evidence>
<reference evidence="3" key="1">
    <citation type="journal article" date="2014" name="Int. J. Syst. Evol. Microbiol.">
        <title>Complete genome sequence of Corynebacterium casei LMG S-19264T (=DSM 44701T), isolated from a smear-ripened cheese.</title>
        <authorList>
            <consortium name="US DOE Joint Genome Institute (JGI-PGF)"/>
            <person name="Walter F."/>
            <person name="Albersmeier A."/>
            <person name="Kalinowski J."/>
            <person name="Ruckert C."/>
        </authorList>
    </citation>
    <scope>NUCLEOTIDE SEQUENCE</scope>
    <source>
        <strain evidence="3">CGMCC 4.5737</strain>
    </source>
</reference>
<dbReference type="NCBIfam" id="TIGR00252">
    <property type="entry name" value="YraN family protein"/>
    <property type="match status" value="1"/>
</dbReference>
<dbReference type="PANTHER" id="PTHR34039:SF1">
    <property type="entry name" value="UPF0102 PROTEIN YRAN"/>
    <property type="match status" value="1"/>
</dbReference>
<sequence>MESTKPSPADLGRRGEDLAADYLEERGLAVLSRNWRGREGELDIVASDGERLVICEVKTRAGPNWGEPGEVLTRRQRRRLRRAALEWLAVHRVPWCEVRFDLVAVLWPPDAPARVEHREGVF</sequence>
<protein>
    <recommendedName>
        <fullName evidence="2">UPF0102 protein GCM10012275_08340</fullName>
    </recommendedName>
</protein>
<dbReference type="Proteomes" id="UP000637578">
    <property type="component" value="Unassembled WGS sequence"/>
</dbReference>
<evidence type="ECO:0000256" key="1">
    <source>
        <dbReference type="ARBA" id="ARBA00006738"/>
    </source>
</evidence>
<comment type="similarity">
    <text evidence="1 2">Belongs to the UPF0102 family.</text>
</comment>
<keyword evidence="4" id="KW-1185">Reference proteome</keyword>
<dbReference type="NCBIfam" id="NF009154">
    <property type="entry name" value="PRK12497.3-3"/>
    <property type="match status" value="1"/>
</dbReference>
<dbReference type="NCBIfam" id="NF009150">
    <property type="entry name" value="PRK12497.1-3"/>
    <property type="match status" value="1"/>
</dbReference>
<dbReference type="CDD" id="cd20736">
    <property type="entry name" value="PoNe_Nuclease"/>
    <property type="match status" value="1"/>
</dbReference>
<name>A0A8J3CCL4_9PSEU</name>
<organism evidence="3 4">
    <name type="scientific">Longimycelium tulufanense</name>
    <dbReference type="NCBI Taxonomy" id="907463"/>
    <lineage>
        <taxon>Bacteria</taxon>
        <taxon>Bacillati</taxon>
        <taxon>Actinomycetota</taxon>
        <taxon>Actinomycetes</taxon>
        <taxon>Pseudonocardiales</taxon>
        <taxon>Pseudonocardiaceae</taxon>
        <taxon>Longimycelium</taxon>
    </lineage>
</organism>
<accession>A0A8J3CCL4</accession>
<dbReference type="Pfam" id="PF02021">
    <property type="entry name" value="UPF0102"/>
    <property type="match status" value="1"/>
</dbReference>
<dbReference type="Gene3D" id="3.40.1350.10">
    <property type="match status" value="1"/>
</dbReference>
<dbReference type="HAMAP" id="MF_00048">
    <property type="entry name" value="UPF0102"/>
    <property type="match status" value="1"/>
</dbReference>
<dbReference type="PANTHER" id="PTHR34039">
    <property type="entry name" value="UPF0102 PROTEIN YRAN"/>
    <property type="match status" value="1"/>
</dbReference>